<proteinExistence type="predicted"/>
<accession>A0A212FIN1</accession>
<dbReference type="InParanoid" id="A0A212FIN1"/>
<name>A0A212FIN1_DANPL</name>
<dbReference type="AlphaFoldDB" id="A0A212FIN1"/>
<keyword evidence="2" id="KW-1185">Reference proteome</keyword>
<protein>
    <submittedName>
        <fullName evidence="1">Uncharacterized protein</fullName>
    </submittedName>
</protein>
<organism evidence="1 2">
    <name type="scientific">Danaus plexippus plexippus</name>
    <dbReference type="NCBI Taxonomy" id="278856"/>
    <lineage>
        <taxon>Eukaryota</taxon>
        <taxon>Metazoa</taxon>
        <taxon>Ecdysozoa</taxon>
        <taxon>Arthropoda</taxon>
        <taxon>Hexapoda</taxon>
        <taxon>Insecta</taxon>
        <taxon>Pterygota</taxon>
        <taxon>Neoptera</taxon>
        <taxon>Endopterygota</taxon>
        <taxon>Lepidoptera</taxon>
        <taxon>Glossata</taxon>
        <taxon>Ditrysia</taxon>
        <taxon>Papilionoidea</taxon>
        <taxon>Nymphalidae</taxon>
        <taxon>Danainae</taxon>
        <taxon>Danaini</taxon>
        <taxon>Danaina</taxon>
        <taxon>Danaus</taxon>
        <taxon>Danaus</taxon>
    </lineage>
</organism>
<gene>
    <name evidence="1" type="ORF">KGM_211306</name>
</gene>
<dbReference type="Proteomes" id="UP000007151">
    <property type="component" value="Unassembled WGS sequence"/>
</dbReference>
<sequence>MFQFPAAVPRAHSTCIKPVTILYSADHSNKLRVN</sequence>
<evidence type="ECO:0000313" key="1">
    <source>
        <dbReference type="EMBL" id="OWR53582.1"/>
    </source>
</evidence>
<reference evidence="1 2" key="1">
    <citation type="journal article" date="2011" name="Cell">
        <title>The monarch butterfly genome yields insights into long-distance migration.</title>
        <authorList>
            <person name="Zhan S."/>
            <person name="Merlin C."/>
            <person name="Boore J.L."/>
            <person name="Reppert S.M."/>
        </authorList>
    </citation>
    <scope>NUCLEOTIDE SEQUENCE [LARGE SCALE GENOMIC DNA]</scope>
    <source>
        <strain evidence="1">F-2</strain>
    </source>
</reference>
<dbReference type="KEGG" id="dpl:KGM_211306"/>
<evidence type="ECO:0000313" key="2">
    <source>
        <dbReference type="Proteomes" id="UP000007151"/>
    </source>
</evidence>
<comment type="caution">
    <text evidence="1">The sequence shown here is derived from an EMBL/GenBank/DDBJ whole genome shotgun (WGS) entry which is preliminary data.</text>
</comment>
<dbReference type="EMBL" id="AGBW02008360">
    <property type="protein sequence ID" value="OWR53582.1"/>
    <property type="molecule type" value="Genomic_DNA"/>
</dbReference>